<evidence type="ECO:0000313" key="1">
    <source>
        <dbReference type="EMBL" id="PHQ48863.1"/>
    </source>
</evidence>
<dbReference type="RefSeq" id="WP_099201808.1">
    <property type="nucleotide sequence ID" value="NZ_JBIRXA010000006.1"/>
</dbReference>
<reference evidence="1 2" key="1">
    <citation type="journal article" date="2017" name="Biochemistry">
        <title>Identification of the Biosynthetic Pathway for the Antibiotic Bicyclomycin.</title>
        <authorList>
            <person name="Patteson J."/>
            <person name="Cai W."/>
            <person name="Johnson R.A."/>
            <person name="Santa Maria K."/>
            <person name="Li B."/>
        </authorList>
    </citation>
    <scope>NUCLEOTIDE SEQUENCE [LARGE SCALE GENOMIC DNA]</scope>
    <source>
        <strain evidence="1 2">ATCC 21532</strain>
    </source>
</reference>
<comment type="caution">
    <text evidence="1">The sequence shown here is derived from an EMBL/GenBank/DDBJ whole genome shotgun (WGS) entry which is preliminary data.</text>
</comment>
<dbReference type="AlphaFoldDB" id="A0A2G1XC91"/>
<proteinExistence type="predicted"/>
<dbReference type="Proteomes" id="UP000222531">
    <property type="component" value="Unassembled WGS sequence"/>
</dbReference>
<evidence type="ECO:0000313" key="2">
    <source>
        <dbReference type="Proteomes" id="UP000222531"/>
    </source>
</evidence>
<keyword evidence="2" id="KW-1185">Reference proteome</keyword>
<accession>A0A2G1XC91</accession>
<protein>
    <submittedName>
        <fullName evidence="1">Uncharacterized protein</fullName>
    </submittedName>
</protein>
<organism evidence="1 2">
    <name type="scientific">Streptomyces cinnamoneus</name>
    <name type="common">Streptoverticillium cinnamoneum</name>
    <dbReference type="NCBI Taxonomy" id="53446"/>
    <lineage>
        <taxon>Bacteria</taxon>
        <taxon>Bacillati</taxon>
        <taxon>Actinomycetota</taxon>
        <taxon>Actinomycetes</taxon>
        <taxon>Kitasatosporales</taxon>
        <taxon>Streptomycetaceae</taxon>
        <taxon>Streptomyces</taxon>
        <taxon>Streptomyces cinnamoneus group</taxon>
    </lineage>
</organism>
<gene>
    <name evidence="1" type="ORF">BLA24_27775</name>
</gene>
<sequence>MGSRTQAADADARQWEYVTYAPTGETCPACRRKIKPLEPCRRFTVERASAAPVVAYRHAHCGGTREIKR</sequence>
<dbReference type="EMBL" id="NHZO01000156">
    <property type="protein sequence ID" value="PHQ48863.1"/>
    <property type="molecule type" value="Genomic_DNA"/>
</dbReference>
<name>A0A2G1XC91_STRCJ</name>
<dbReference type="OrthoDB" id="4275475at2"/>